<accession>A0A381Q0U5</accession>
<dbReference type="InterPro" id="IPR044855">
    <property type="entry name" value="CoA-Trfase_III_dom3_sf"/>
</dbReference>
<dbReference type="Gene3D" id="3.40.50.10540">
    <property type="entry name" value="Crotonobetainyl-coa:carnitine coa-transferase, domain 1"/>
    <property type="match status" value="1"/>
</dbReference>
<organism evidence="2">
    <name type="scientific">marine metagenome</name>
    <dbReference type="NCBI Taxonomy" id="408172"/>
    <lineage>
        <taxon>unclassified sequences</taxon>
        <taxon>metagenomes</taxon>
        <taxon>ecological metagenomes</taxon>
    </lineage>
</organism>
<name>A0A381Q0U5_9ZZZZ</name>
<protein>
    <recommendedName>
        <fullName evidence="3">Carnitine dehydratase</fullName>
    </recommendedName>
</protein>
<evidence type="ECO:0000256" key="1">
    <source>
        <dbReference type="ARBA" id="ARBA00022679"/>
    </source>
</evidence>
<dbReference type="InterPro" id="IPR003673">
    <property type="entry name" value="CoA-Trfase_fam_III"/>
</dbReference>
<reference evidence="2" key="1">
    <citation type="submission" date="2018-05" db="EMBL/GenBank/DDBJ databases">
        <authorList>
            <person name="Lanie J.A."/>
            <person name="Ng W.-L."/>
            <person name="Kazmierczak K.M."/>
            <person name="Andrzejewski T.M."/>
            <person name="Davidsen T.M."/>
            <person name="Wayne K.J."/>
            <person name="Tettelin H."/>
            <person name="Glass J.I."/>
            <person name="Rusch D."/>
            <person name="Podicherti R."/>
            <person name="Tsui H.-C.T."/>
            <person name="Winkler M.E."/>
        </authorList>
    </citation>
    <scope>NUCLEOTIDE SEQUENCE</scope>
</reference>
<keyword evidence="1" id="KW-0808">Transferase</keyword>
<dbReference type="AlphaFoldDB" id="A0A381Q0U5"/>
<dbReference type="SUPFAM" id="SSF89796">
    <property type="entry name" value="CoA-transferase family III (CaiB/BaiF)"/>
    <property type="match status" value="1"/>
</dbReference>
<proteinExistence type="predicted"/>
<evidence type="ECO:0000313" key="2">
    <source>
        <dbReference type="EMBL" id="SUZ71837.1"/>
    </source>
</evidence>
<gene>
    <name evidence="2" type="ORF">METZ01_LOCUS24691</name>
</gene>
<dbReference type="InterPro" id="IPR023606">
    <property type="entry name" value="CoA-Trfase_III_dom_1_sf"/>
</dbReference>
<dbReference type="Pfam" id="PF02515">
    <property type="entry name" value="CoA_transf_3"/>
    <property type="match status" value="1"/>
</dbReference>
<sequence>MKVNALFANLRVIELASMVMGPSAGVILADFGAEVIKVEPPNSGDLNRNWHKIPGLPVSEFAYPFQVDNRNKKSIALDLKSEAGYQVLLKLVETADVLITNYRLKALERLKLEYETIRDINPRIIYALATGFGEKGEERHNPGYDVVAYWSRSAIETQIFPYDGWLRPFPYGAGDHPSGMALYAAVMTALYQRQQTGEGSKVSTSLLANGAWANSVMLQAQLAGAQFREPRPRHDSYNFISLHYPTKDERLMKLCIVNFKKNWKPFCKAIGRSDFPDDERYATPEARAENMSSLIHEITEVFKTQDVDYWDRALKEADIPHAVVPTYEEAVDDEQKKANDIIIPLDHPSEGKMRTVNSPFQVSSAEKIKPGAAPKLGEHTVEVLEQIGYSKEAIRKMFDDCVIEKPVS</sequence>
<dbReference type="PANTHER" id="PTHR48207:SF3">
    <property type="entry name" value="SUCCINATE--HYDROXYMETHYLGLUTARATE COA-TRANSFERASE"/>
    <property type="match status" value="1"/>
</dbReference>
<evidence type="ECO:0008006" key="3">
    <source>
        <dbReference type="Google" id="ProtNLM"/>
    </source>
</evidence>
<dbReference type="Gene3D" id="3.30.1540.10">
    <property type="entry name" value="formyl-coa transferase, domain 3"/>
    <property type="match status" value="1"/>
</dbReference>
<dbReference type="GO" id="GO:0008410">
    <property type="term" value="F:CoA-transferase activity"/>
    <property type="evidence" value="ECO:0007669"/>
    <property type="project" value="TreeGrafter"/>
</dbReference>
<dbReference type="PANTHER" id="PTHR48207">
    <property type="entry name" value="SUCCINATE--HYDROXYMETHYLGLUTARATE COA-TRANSFERASE"/>
    <property type="match status" value="1"/>
</dbReference>
<dbReference type="InterPro" id="IPR050483">
    <property type="entry name" value="CoA-transferase_III_domain"/>
</dbReference>
<dbReference type="EMBL" id="UINC01001135">
    <property type="protein sequence ID" value="SUZ71837.1"/>
    <property type="molecule type" value="Genomic_DNA"/>
</dbReference>